<dbReference type="GO" id="GO:0005524">
    <property type="term" value="F:ATP binding"/>
    <property type="evidence" value="ECO:0007669"/>
    <property type="project" value="UniProtKB-KW"/>
</dbReference>
<proteinExistence type="predicted"/>
<keyword evidence="6" id="KW-1185">Reference proteome</keyword>
<evidence type="ECO:0000313" key="5">
    <source>
        <dbReference type="EMBL" id="KOX74290.1"/>
    </source>
</evidence>
<organism evidence="5 6">
    <name type="scientific">Melipona quadrifasciata</name>
    <dbReference type="NCBI Taxonomy" id="166423"/>
    <lineage>
        <taxon>Eukaryota</taxon>
        <taxon>Metazoa</taxon>
        <taxon>Ecdysozoa</taxon>
        <taxon>Arthropoda</taxon>
        <taxon>Hexapoda</taxon>
        <taxon>Insecta</taxon>
        <taxon>Pterygota</taxon>
        <taxon>Neoptera</taxon>
        <taxon>Endopterygota</taxon>
        <taxon>Hymenoptera</taxon>
        <taxon>Apocrita</taxon>
        <taxon>Aculeata</taxon>
        <taxon>Apoidea</taxon>
        <taxon>Anthophila</taxon>
        <taxon>Apidae</taxon>
        <taxon>Melipona</taxon>
    </lineage>
</organism>
<reference evidence="5 6" key="1">
    <citation type="submission" date="2015-07" db="EMBL/GenBank/DDBJ databases">
        <title>The genome of Melipona quadrifasciata.</title>
        <authorList>
            <person name="Pan H."/>
            <person name="Kapheim K."/>
        </authorList>
    </citation>
    <scope>NUCLEOTIDE SEQUENCE [LARGE SCALE GENOMIC DNA]</scope>
    <source>
        <strain evidence="5">0111107301</strain>
        <tissue evidence="5">Whole body</tissue>
    </source>
</reference>
<evidence type="ECO:0000256" key="2">
    <source>
        <dbReference type="ARBA" id="ARBA00022840"/>
    </source>
</evidence>
<keyword evidence="3" id="KW-0456">Lyase</keyword>
<dbReference type="GO" id="GO:0004016">
    <property type="term" value="F:adenylate cyclase activity"/>
    <property type="evidence" value="ECO:0007669"/>
    <property type="project" value="TreeGrafter"/>
</dbReference>
<dbReference type="GO" id="GO:0009190">
    <property type="term" value="P:cyclic nucleotide biosynthetic process"/>
    <property type="evidence" value="ECO:0007669"/>
    <property type="project" value="InterPro"/>
</dbReference>
<dbReference type="InterPro" id="IPR029787">
    <property type="entry name" value="Nucleotide_cyclase"/>
</dbReference>
<keyword evidence="2" id="KW-0067">ATP-binding</keyword>
<accession>A0A0M8ZZI0</accession>
<feature type="non-terminal residue" evidence="5">
    <location>
        <position position="1"/>
    </location>
</feature>
<dbReference type="PROSITE" id="PS50125">
    <property type="entry name" value="GUANYLATE_CYCLASE_2"/>
    <property type="match status" value="2"/>
</dbReference>
<dbReference type="SUPFAM" id="SSF55073">
    <property type="entry name" value="Nucleotide cyclase"/>
    <property type="match status" value="2"/>
</dbReference>
<keyword evidence="1" id="KW-0547">Nucleotide-binding</keyword>
<dbReference type="OrthoDB" id="194468at2759"/>
<dbReference type="SUPFAM" id="SSF52540">
    <property type="entry name" value="P-loop containing nucleoside triphosphate hydrolases"/>
    <property type="match status" value="1"/>
</dbReference>
<dbReference type="STRING" id="166423.A0A0M8ZZI0"/>
<dbReference type="EMBL" id="KQ435792">
    <property type="protein sequence ID" value="KOX74290.1"/>
    <property type="molecule type" value="Genomic_DNA"/>
</dbReference>
<dbReference type="GO" id="GO:0035556">
    <property type="term" value="P:intracellular signal transduction"/>
    <property type="evidence" value="ECO:0007669"/>
    <property type="project" value="InterPro"/>
</dbReference>
<protein>
    <submittedName>
        <fullName evidence="5">Adenylate cyclase type 10</fullName>
    </submittedName>
</protein>
<sequence length="1520" mass="174365">SENEIRAAKLRIEYHTKIFASMCPDEILDHYNDYKTRMYYTTLMLGDISELTEKFTKGKGGPSKLTETLNSYIGAMVQEILSHNGDVLKFSGDAFIVMWKLHEGMIMRDLAVEAMQTACVIQKHFGSYDTEVGVTLKVKLAIASGKTYFTSIGDQESMSHYIITGKPVWDVKFAEGLCRNSIIIIFIFVRGGDILVAPSSWQWVNPNEYIHETLPDGIHTLIITCTGMWYQAKDEELMAATEDEENGHLTNFYDSTITPGMINRESEAIMMSLTGKHYETGNFNQVDYSLRPKIIKIAKARLKEALKSYMLRPVIRSVEMDEPLEYLTEMRQVVILFINVITSNVDKHTLILLVNSTYKLVCKIVGGMRGCVNKTSLFDKDLMFLCVFGLRGDKHELESQIGLRCASKLRSNLTTIENIKSVTVGVTTGMTYCGVVGHILRREYTVIGTSVNKAARLMVTYKDKVVCDRESFLHSHLEARHFILQEPRYLKGITNVGPIYEFQEQPKYTVSNFIWIKYPLLGRHKELGLFKKMLMKLLEYSNAGKESSSFRPKYNTLLIKGEPRIGKTRLLDEFTQNIPVGTHCNYISLEAEHSETPYNLVHLLFSMPLGFTHTSTRKEREDKLLLRLGKLKHPHFLCIFNQPFNVHFSITQHYNVLTDAEKQKLLRKFLLEIDEKLLSRIVIELIGIDRWYHAGLVCQILNVKGLPAELEKRIQEKSFGNPGWIESYLVSLLQIGHLEIINITKKEARTKGYVLPPTYMLKRYTADLTNEDAINHDNRRDKWQIYRTSFKDSAISLLEKSVSGIHKSHLIDDDDDEVMIAVCNISESFVFEDIELEITMDVMILKLFDSLTPLDQLLLKCASVIGETVNRHMLESLMSGTSKREIALAVTKLFEIRVFGCAVGDFIKNTGPIILIRNMQNHISQMDLFCKCIGLDIPAENQKIELHNQALKYLQQYTRRCASCGQGHFAKLLGKVAKKEERKKKLTDVNETFDVAYKDVGATKNKVSRKPKKRPTDIEEILEVEYNDEGVTEKRKKSKLKVSCLNLFRSVEKKPTLTFSNVDFSNCLCDLILMTVYIQILDHCRGIGKLEMTLTALLEFAEICLLASNIPQARKLLSESETVLEKLFESDEDEMVLLPYLTAKIQTLQGQCFLESGSIFEAEETLEMALNSLGYKFPKLEMMIDLNSMVQLVNLKLKLICFNDTNELNTNLEVDDVDYTKQLSECLARMFELFRVINWNWNYLNVKHSHSFVQFKGMKKHARLTAIWGLNAALDSKKDLHVLCTAYTNMIITAHMYQERYLIPYLEQRGINICNENREALDSKELNVIAEFYAGIFFSRWLKGQLSKAIQIGFICCRMANTIGSTFLKLLILPRLAHLLMISCRHSEVVTQLRELEFVSRHDLDKCGRTWYYALCADVHLDTGLTILSFQACEQYFLQEGEQMISLYDPEAERRYFTSMWLWCIRTEEWEAAKVWSGRKVESTNVTDEHIVAATITSLKKLEGLLILYGIHSSILIFLF</sequence>
<evidence type="ECO:0000259" key="4">
    <source>
        <dbReference type="PROSITE" id="PS50125"/>
    </source>
</evidence>
<gene>
    <name evidence="5" type="ORF">WN51_00634</name>
</gene>
<evidence type="ECO:0000256" key="3">
    <source>
        <dbReference type="ARBA" id="ARBA00023239"/>
    </source>
</evidence>
<dbReference type="CDD" id="cd07302">
    <property type="entry name" value="CHD"/>
    <property type="match status" value="1"/>
</dbReference>
<dbReference type="Proteomes" id="UP000053105">
    <property type="component" value="Unassembled WGS sequence"/>
</dbReference>
<dbReference type="InterPro" id="IPR001054">
    <property type="entry name" value="A/G_cyclase"/>
</dbReference>
<dbReference type="Gene3D" id="3.30.70.1230">
    <property type="entry name" value="Nucleotide cyclase"/>
    <property type="match status" value="2"/>
</dbReference>
<evidence type="ECO:0000313" key="6">
    <source>
        <dbReference type="Proteomes" id="UP000053105"/>
    </source>
</evidence>
<evidence type="ECO:0000256" key="1">
    <source>
        <dbReference type="ARBA" id="ARBA00022741"/>
    </source>
</evidence>
<feature type="domain" description="Guanylate cyclase" evidence="4">
    <location>
        <begin position="421"/>
        <end position="458"/>
    </location>
</feature>
<dbReference type="PANTHER" id="PTHR16305">
    <property type="entry name" value="TESTICULAR SOLUBLE ADENYLYL CYCLASE"/>
    <property type="match status" value="1"/>
</dbReference>
<dbReference type="InterPro" id="IPR027417">
    <property type="entry name" value="P-loop_NTPase"/>
</dbReference>
<feature type="domain" description="Guanylate cyclase" evidence="4">
    <location>
        <begin position="42"/>
        <end position="168"/>
    </location>
</feature>
<dbReference type="GO" id="GO:0005737">
    <property type="term" value="C:cytoplasm"/>
    <property type="evidence" value="ECO:0007669"/>
    <property type="project" value="TreeGrafter"/>
</dbReference>
<dbReference type="PANTHER" id="PTHR16305:SF28">
    <property type="entry name" value="GUANYLATE CYCLASE DOMAIN-CONTAINING PROTEIN"/>
    <property type="match status" value="1"/>
</dbReference>
<dbReference type="FunFam" id="3.30.70.1230:FF:000017">
    <property type="entry name" value="Adenylate cyclase type 10"/>
    <property type="match status" value="1"/>
</dbReference>
<name>A0A0M8ZZI0_9HYME</name>